<keyword evidence="1" id="KW-0472">Membrane</keyword>
<comment type="caution">
    <text evidence="2">The sequence shown here is derived from an EMBL/GenBank/DDBJ whole genome shotgun (WGS) entry which is preliminary data.</text>
</comment>
<protein>
    <submittedName>
        <fullName evidence="2">Uncharacterized protein YoxC</fullName>
    </submittedName>
</protein>
<feature type="transmembrane region" description="Helical" evidence="1">
    <location>
        <begin position="6"/>
        <end position="27"/>
    </location>
</feature>
<evidence type="ECO:0000313" key="3">
    <source>
        <dbReference type="Proteomes" id="UP000532373"/>
    </source>
</evidence>
<dbReference type="EMBL" id="JACHGI010000026">
    <property type="protein sequence ID" value="MBB6470269.1"/>
    <property type="molecule type" value="Genomic_DNA"/>
</dbReference>
<sequence>MGKNTGMQAMLVAVALAVLAMFVIGFMDRARDPVAETTQHTLDH</sequence>
<gene>
    <name evidence="2" type="ORF">HNQ96_006166</name>
</gene>
<proteinExistence type="predicted"/>
<evidence type="ECO:0000256" key="1">
    <source>
        <dbReference type="SAM" id="Phobius"/>
    </source>
</evidence>
<keyword evidence="1" id="KW-0812">Transmembrane</keyword>
<accession>A0A8E1WM12</accession>
<evidence type="ECO:0000313" key="2">
    <source>
        <dbReference type="EMBL" id="MBB6470269.1"/>
    </source>
</evidence>
<dbReference type="AlphaFoldDB" id="A0A8E1WM12"/>
<keyword evidence="1" id="KW-1133">Transmembrane helix</keyword>
<organism evidence="2 3">
    <name type="scientific">Aminobacter carboxidus</name>
    <dbReference type="NCBI Taxonomy" id="376165"/>
    <lineage>
        <taxon>Bacteria</taxon>
        <taxon>Pseudomonadati</taxon>
        <taxon>Pseudomonadota</taxon>
        <taxon>Alphaproteobacteria</taxon>
        <taxon>Hyphomicrobiales</taxon>
        <taxon>Phyllobacteriaceae</taxon>
        <taxon>Aminobacter</taxon>
    </lineage>
</organism>
<name>A0A8E1WM12_9HYPH</name>
<reference evidence="2 3" key="1">
    <citation type="submission" date="2020-08" db="EMBL/GenBank/DDBJ databases">
        <title>Genomic Encyclopedia of Type Strains, Phase IV (KMG-IV): sequencing the most valuable type-strain genomes for metagenomic binning, comparative biology and taxonomic classification.</title>
        <authorList>
            <person name="Goeker M."/>
        </authorList>
    </citation>
    <scope>NUCLEOTIDE SEQUENCE [LARGE SCALE GENOMIC DNA]</scope>
    <source>
        <strain evidence="2 3">DSM 17454</strain>
    </source>
</reference>
<dbReference type="RefSeq" id="WP_281397569.1">
    <property type="nucleotide sequence ID" value="NZ_JACHGI010000026.1"/>
</dbReference>
<dbReference type="Proteomes" id="UP000532373">
    <property type="component" value="Unassembled WGS sequence"/>
</dbReference>